<evidence type="ECO:0000256" key="4">
    <source>
        <dbReference type="PROSITE-ProRule" id="PRU00409"/>
    </source>
</evidence>
<dbReference type="PANTHER" id="PTHR43585:SF2">
    <property type="entry name" value="ATP-GRASP ENZYME FSQD"/>
    <property type="match status" value="1"/>
</dbReference>
<dbReference type="PANTHER" id="PTHR43585">
    <property type="entry name" value="FUMIPYRROLE BIOSYNTHESIS PROTEIN C"/>
    <property type="match status" value="1"/>
</dbReference>
<dbReference type="InterPro" id="IPR052032">
    <property type="entry name" value="ATP-dep_AA_Ligase"/>
</dbReference>
<evidence type="ECO:0000313" key="6">
    <source>
        <dbReference type="EMBL" id="MDR7301219.1"/>
    </source>
</evidence>
<comment type="caution">
    <text evidence="6">The sequence shown here is derived from an EMBL/GenBank/DDBJ whole genome shotgun (WGS) entry which is preliminary data.</text>
</comment>
<protein>
    <submittedName>
        <fullName evidence="6">Biotin carboxylase</fullName>
    </submittedName>
</protein>
<dbReference type="Gene3D" id="3.40.50.20">
    <property type="match status" value="1"/>
</dbReference>
<proteinExistence type="predicted"/>
<keyword evidence="1" id="KW-0436">Ligase</keyword>
<dbReference type="EMBL" id="JAVDXW010000001">
    <property type="protein sequence ID" value="MDR7301219.1"/>
    <property type="molecule type" value="Genomic_DNA"/>
</dbReference>
<dbReference type="GO" id="GO:0046872">
    <property type="term" value="F:metal ion binding"/>
    <property type="evidence" value="ECO:0007669"/>
    <property type="project" value="InterPro"/>
</dbReference>
<dbReference type="InterPro" id="IPR040570">
    <property type="entry name" value="LAL_C2"/>
</dbReference>
<dbReference type="GO" id="GO:0005524">
    <property type="term" value="F:ATP binding"/>
    <property type="evidence" value="ECO:0007669"/>
    <property type="project" value="UniProtKB-UniRule"/>
</dbReference>
<dbReference type="PROSITE" id="PS50975">
    <property type="entry name" value="ATP_GRASP"/>
    <property type="match status" value="1"/>
</dbReference>
<dbReference type="Pfam" id="PF18130">
    <property type="entry name" value="ATPgrasp_N"/>
    <property type="match status" value="1"/>
</dbReference>
<dbReference type="Gene3D" id="3.30.470.20">
    <property type="entry name" value="ATP-grasp fold, B domain"/>
    <property type="match status" value="1"/>
</dbReference>
<dbReference type="SUPFAM" id="SSF56059">
    <property type="entry name" value="Glutathione synthetase ATP-binding domain-like"/>
    <property type="match status" value="1"/>
</dbReference>
<dbReference type="Proteomes" id="UP001180845">
    <property type="component" value="Unassembled WGS sequence"/>
</dbReference>
<dbReference type="RefSeq" id="WP_310271300.1">
    <property type="nucleotide sequence ID" value="NZ_JAVDXW010000001.1"/>
</dbReference>
<dbReference type="Pfam" id="PF13535">
    <property type="entry name" value="ATP-grasp_4"/>
    <property type="match status" value="1"/>
</dbReference>
<dbReference type="AlphaFoldDB" id="A0AAE3ZCW5"/>
<evidence type="ECO:0000256" key="3">
    <source>
        <dbReference type="ARBA" id="ARBA00022840"/>
    </source>
</evidence>
<evidence type="ECO:0000256" key="2">
    <source>
        <dbReference type="ARBA" id="ARBA00022741"/>
    </source>
</evidence>
<evidence type="ECO:0000313" key="7">
    <source>
        <dbReference type="Proteomes" id="UP001180845"/>
    </source>
</evidence>
<keyword evidence="7" id="KW-1185">Reference proteome</keyword>
<evidence type="ECO:0000259" key="5">
    <source>
        <dbReference type="PROSITE" id="PS50975"/>
    </source>
</evidence>
<reference evidence="6" key="1">
    <citation type="submission" date="2023-07" db="EMBL/GenBank/DDBJ databases">
        <title>Sequencing the genomes of 1000 actinobacteria strains.</title>
        <authorList>
            <person name="Klenk H.-P."/>
        </authorList>
    </citation>
    <scope>NUCLEOTIDE SEQUENCE</scope>
    <source>
        <strain evidence="6">DSM 45977</strain>
    </source>
</reference>
<name>A0AAE3ZCW5_9ACTN</name>
<dbReference type="GO" id="GO:0016874">
    <property type="term" value="F:ligase activity"/>
    <property type="evidence" value="ECO:0007669"/>
    <property type="project" value="UniProtKB-KW"/>
</dbReference>
<feature type="domain" description="ATP-grasp" evidence="5">
    <location>
        <begin position="111"/>
        <end position="311"/>
    </location>
</feature>
<dbReference type="Gene3D" id="3.30.1490.20">
    <property type="entry name" value="ATP-grasp fold, A domain"/>
    <property type="match status" value="1"/>
</dbReference>
<accession>A0AAE3ZCW5</accession>
<sequence>MSVERVLIIGGRIENVHKAKERGLGVVYLQQPDKFTPEHAALVDAALLVDFTDWSVVKPLVTAAHESYGFTRVVTTGEAGVETAARINELLNLGGLSHRSARLLRDKLSMREHLSRVGSAAVPAAEVTDRADLEVFAEEHGYPLIVKPVDGIASLGVQLVGDAEEIGASWENISRMRGSAHRSAKSFPLDRFVVEPYIDGREYSVEAFTFAGRHVIVAITEKLTNSNFVELGHVIPARIDTDTEQVIEAAALEFLDAVGVMHGPTHTELRLAADGPRVIESHGRPGGGRIRDLIEAAYGFDIEAYTVAWPSSDLPDLEERPNLLRAAATLFLSGEPGVVTGIEGTDAARELDGVLDVEVGVSIGEEVRALNSSWDRVGQVIAVGEDADTALAICRRSCGEILITTEESGS</sequence>
<dbReference type="InterPro" id="IPR011761">
    <property type="entry name" value="ATP-grasp"/>
</dbReference>
<keyword evidence="2 4" id="KW-0547">Nucleotide-binding</keyword>
<organism evidence="6 7">
    <name type="scientific">Haloactinomyces albus</name>
    <dbReference type="NCBI Taxonomy" id="1352928"/>
    <lineage>
        <taxon>Bacteria</taxon>
        <taxon>Bacillati</taxon>
        <taxon>Actinomycetota</taxon>
        <taxon>Actinomycetes</taxon>
        <taxon>Actinopolysporales</taxon>
        <taxon>Actinopolysporaceae</taxon>
        <taxon>Haloactinomyces</taxon>
    </lineage>
</organism>
<dbReference type="InterPro" id="IPR041472">
    <property type="entry name" value="BL00235/CARNS1_N"/>
</dbReference>
<dbReference type="Pfam" id="PF18603">
    <property type="entry name" value="LAL_C2"/>
    <property type="match status" value="1"/>
</dbReference>
<evidence type="ECO:0000256" key="1">
    <source>
        <dbReference type="ARBA" id="ARBA00022598"/>
    </source>
</evidence>
<dbReference type="InterPro" id="IPR013815">
    <property type="entry name" value="ATP_grasp_subdomain_1"/>
</dbReference>
<keyword evidence="3 4" id="KW-0067">ATP-binding</keyword>
<gene>
    <name evidence="6" type="ORF">JOF55_001400</name>
</gene>